<feature type="compositionally biased region" description="Low complexity" evidence="1">
    <location>
        <begin position="47"/>
        <end position="68"/>
    </location>
</feature>
<comment type="caution">
    <text evidence="3">The sequence shown here is derived from an EMBL/GenBank/DDBJ whole genome shotgun (WGS) entry which is preliminary data.</text>
</comment>
<organism evidence="3 4">
    <name type="scientific">Amycolatopsis endophytica</name>
    <dbReference type="NCBI Taxonomy" id="860233"/>
    <lineage>
        <taxon>Bacteria</taxon>
        <taxon>Bacillati</taxon>
        <taxon>Actinomycetota</taxon>
        <taxon>Actinomycetes</taxon>
        <taxon>Pseudonocardiales</taxon>
        <taxon>Pseudonocardiaceae</taxon>
        <taxon>Amycolatopsis</taxon>
    </lineage>
</organism>
<dbReference type="EMBL" id="JACCFK010000001">
    <property type="protein sequence ID" value="NYI89456.1"/>
    <property type="molecule type" value="Genomic_DNA"/>
</dbReference>
<proteinExistence type="predicted"/>
<feature type="region of interest" description="Disordered" evidence="1">
    <location>
        <begin position="42"/>
        <end position="86"/>
    </location>
</feature>
<dbReference type="InterPro" id="IPR023346">
    <property type="entry name" value="Lysozyme-like_dom_sf"/>
</dbReference>
<gene>
    <name evidence="3" type="ORF">HNR02_002779</name>
</gene>
<protein>
    <submittedName>
        <fullName evidence="3">Membrane-bound lytic murein transglycosylase B</fullName>
    </submittedName>
</protein>
<keyword evidence="4" id="KW-1185">Reference proteome</keyword>
<accession>A0A853B4A8</accession>
<dbReference type="AlphaFoldDB" id="A0A853B4A8"/>
<evidence type="ECO:0000313" key="4">
    <source>
        <dbReference type="Proteomes" id="UP000549616"/>
    </source>
</evidence>
<keyword evidence="2" id="KW-0812">Transmembrane</keyword>
<feature type="transmembrane region" description="Helical" evidence="2">
    <location>
        <begin position="20"/>
        <end position="38"/>
    </location>
</feature>
<keyword evidence="2" id="KW-1133">Transmembrane helix</keyword>
<keyword evidence="2" id="KW-0472">Membrane</keyword>
<dbReference type="RefSeq" id="WP_312861003.1">
    <property type="nucleotide sequence ID" value="NZ_JACCFK010000001.1"/>
</dbReference>
<dbReference type="SUPFAM" id="SSF53955">
    <property type="entry name" value="Lysozyme-like"/>
    <property type="match status" value="1"/>
</dbReference>
<evidence type="ECO:0000313" key="3">
    <source>
        <dbReference type="EMBL" id="NYI89456.1"/>
    </source>
</evidence>
<evidence type="ECO:0000256" key="1">
    <source>
        <dbReference type="SAM" id="MobiDB-lite"/>
    </source>
</evidence>
<feature type="compositionally biased region" description="Basic and acidic residues" evidence="1">
    <location>
        <begin position="71"/>
        <end position="80"/>
    </location>
</feature>
<name>A0A853B4A8_9PSEU</name>
<evidence type="ECO:0000256" key="2">
    <source>
        <dbReference type="SAM" id="Phobius"/>
    </source>
</evidence>
<dbReference type="Proteomes" id="UP000549616">
    <property type="component" value="Unassembled WGS sequence"/>
</dbReference>
<reference evidence="3 4" key="1">
    <citation type="submission" date="2020-07" db="EMBL/GenBank/DDBJ databases">
        <title>Sequencing the genomes of 1000 actinobacteria strains.</title>
        <authorList>
            <person name="Klenk H.-P."/>
        </authorList>
    </citation>
    <scope>NUCLEOTIDE SEQUENCE [LARGE SCALE GENOMIC DNA]</scope>
    <source>
        <strain evidence="3 4">DSM 104006</strain>
    </source>
</reference>
<sequence length="220" mass="22739">MAEPTRPGEVRVRRLPLRLLLGAAVVGTGLVLILTIGVTRPDEVSSAPDVPAAPTGAPPAGATAPVPARLAPEDRPRESDLAELDSWSNEVASATKVPARLLAGYGRAEMWMRGEWPGCHLSWATLAAIGQAEAVGTGPLPVTEETWKKWSARASGDGKQPVPTDIDDAALTTARALCSTGADLATAQGWWAAVLGAPSLAPDAQMIITTANGFATAVPR</sequence>